<evidence type="ECO:0000259" key="2">
    <source>
        <dbReference type="Pfam" id="PF01048"/>
    </source>
</evidence>
<dbReference type="GO" id="GO:0005829">
    <property type="term" value="C:cytosol"/>
    <property type="evidence" value="ECO:0007669"/>
    <property type="project" value="TreeGrafter"/>
</dbReference>
<evidence type="ECO:0000313" key="3">
    <source>
        <dbReference type="EMBL" id="KAG2498251.1"/>
    </source>
</evidence>
<proteinExistence type="predicted"/>
<sequence length="425" mass="44448">MQVQGRARAASRQANQQGRVPQQLLPARSSAPAPISGLGPSARAQDNSALAGSSRSATLVKAQAGHSESPTAVIGRHKPLYKDANFPTDAEGRTYHLGTREGEVAPRILSVGSVARAQLLSSLLDPPAPGKQHFQRISSRGFLTITGRFEGAPVSIVSTHMGMPNMDFVVRENRAVVRGQIAIVRLGTCGAVQRPAKLGDLLVASHGSIAVRRDPDYWSMLEMDEHQPSALTANGSGSSNGHAANGHAAAVAQPNLCFVEGPSAPAGRRPYAVSLPVRSDPGLASILVEEAAAVVGPGRVVQGLNASADSFYSSQGRTGSLFDDGNEGLLGGLAAQHPDLVSLEMETFQLLDLARCSRGSIRATGMCVALAERYSNDFLEYSKLEALEIAGGTAALRALKRVPLVGPSAEELSEAAAKGVAYVWE</sequence>
<accession>A0A836C2Q0</accession>
<keyword evidence="4" id="KW-1185">Reference proteome</keyword>
<feature type="domain" description="Nucleoside phosphorylase" evidence="2">
    <location>
        <begin position="108"/>
        <end position="371"/>
    </location>
</feature>
<dbReference type="CDD" id="cd17769">
    <property type="entry name" value="NP_TgUP-like"/>
    <property type="match status" value="1"/>
</dbReference>
<dbReference type="PANTHER" id="PTHR43691">
    <property type="entry name" value="URIDINE PHOSPHORYLASE"/>
    <property type="match status" value="1"/>
</dbReference>
<dbReference type="PANTHER" id="PTHR43691:SF14">
    <property type="entry name" value="URIDINE PHOSPHORYLASE"/>
    <property type="match status" value="1"/>
</dbReference>
<dbReference type="InterPro" id="IPR000845">
    <property type="entry name" value="Nucleoside_phosphorylase_d"/>
</dbReference>
<comment type="caution">
    <text evidence="3">The sequence shown here is derived from an EMBL/GenBank/DDBJ whole genome shotgun (WGS) entry which is preliminary data.</text>
</comment>
<dbReference type="GO" id="GO:0004850">
    <property type="term" value="F:uridine phosphorylase activity"/>
    <property type="evidence" value="ECO:0007669"/>
    <property type="project" value="TreeGrafter"/>
</dbReference>
<gene>
    <name evidence="3" type="ORF">HYH03_004001</name>
</gene>
<feature type="compositionally biased region" description="Low complexity" evidence="1">
    <location>
        <begin position="1"/>
        <end position="19"/>
    </location>
</feature>
<dbReference type="Proteomes" id="UP000612055">
    <property type="component" value="Unassembled WGS sequence"/>
</dbReference>
<organism evidence="3 4">
    <name type="scientific">Edaphochlamys debaryana</name>
    <dbReference type="NCBI Taxonomy" id="47281"/>
    <lineage>
        <taxon>Eukaryota</taxon>
        <taxon>Viridiplantae</taxon>
        <taxon>Chlorophyta</taxon>
        <taxon>core chlorophytes</taxon>
        <taxon>Chlorophyceae</taxon>
        <taxon>CS clade</taxon>
        <taxon>Chlamydomonadales</taxon>
        <taxon>Chlamydomonadales incertae sedis</taxon>
        <taxon>Edaphochlamys</taxon>
    </lineage>
</organism>
<dbReference type="AlphaFoldDB" id="A0A836C2Q0"/>
<evidence type="ECO:0000313" key="4">
    <source>
        <dbReference type="Proteomes" id="UP000612055"/>
    </source>
</evidence>
<protein>
    <recommendedName>
        <fullName evidence="2">Nucleoside phosphorylase domain-containing protein</fullName>
    </recommendedName>
</protein>
<dbReference type="Gene3D" id="3.40.50.1580">
    <property type="entry name" value="Nucleoside phosphorylase domain"/>
    <property type="match status" value="1"/>
</dbReference>
<evidence type="ECO:0000256" key="1">
    <source>
        <dbReference type="SAM" id="MobiDB-lite"/>
    </source>
</evidence>
<reference evidence="3" key="1">
    <citation type="journal article" date="2020" name="bioRxiv">
        <title>Comparative genomics of Chlamydomonas.</title>
        <authorList>
            <person name="Craig R.J."/>
            <person name="Hasan A.R."/>
            <person name="Ness R.W."/>
            <person name="Keightley P.D."/>
        </authorList>
    </citation>
    <scope>NUCLEOTIDE SEQUENCE</scope>
    <source>
        <strain evidence="3">CCAP 11/70</strain>
    </source>
</reference>
<feature type="compositionally biased region" description="Polar residues" evidence="1">
    <location>
        <begin position="44"/>
        <end position="57"/>
    </location>
</feature>
<dbReference type="EMBL" id="JAEHOE010000011">
    <property type="protein sequence ID" value="KAG2498251.1"/>
    <property type="molecule type" value="Genomic_DNA"/>
</dbReference>
<feature type="region of interest" description="Disordered" evidence="1">
    <location>
        <begin position="1"/>
        <end position="76"/>
    </location>
</feature>
<dbReference type="SUPFAM" id="SSF53167">
    <property type="entry name" value="Purine and uridine phosphorylases"/>
    <property type="match status" value="1"/>
</dbReference>
<dbReference type="InterPro" id="IPR035994">
    <property type="entry name" value="Nucleoside_phosphorylase_sf"/>
</dbReference>
<dbReference type="OrthoDB" id="416752at2759"/>
<dbReference type="GO" id="GO:0006218">
    <property type="term" value="P:uridine catabolic process"/>
    <property type="evidence" value="ECO:0007669"/>
    <property type="project" value="TreeGrafter"/>
</dbReference>
<dbReference type="Pfam" id="PF01048">
    <property type="entry name" value="PNP_UDP_1"/>
    <property type="match status" value="1"/>
</dbReference>
<name>A0A836C2Q0_9CHLO</name>